<dbReference type="STRING" id="71657.SAMN02982996_01880"/>
<dbReference type="PANTHER" id="PTHR40606:SF1">
    <property type="entry name" value="UPF0339 PROTEIN YEGP"/>
    <property type="match status" value="1"/>
</dbReference>
<protein>
    <recommendedName>
        <fullName evidence="3">DUF1508 domain-containing protein</fullName>
    </recommendedName>
</protein>
<name>A0A1H4C0S9_9GAMM</name>
<feature type="region of interest" description="Disordered" evidence="2">
    <location>
        <begin position="37"/>
        <end position="63"/>
    </location>
</feature>
<reference evidence="4 5" key="1">
    <citation type="submission" date="2016-10" db="EMBL/GenBank/DDBJ databases">
        <authorList>
            <person name="de Groot N.N."/>
        </authorList>
    </citation>
    <scope>NUCLEOTIDE SEQUENCE [LARGE SCALE GENOMIC DNA]</scope>
    <source>
        <strain evidence="4 5">ATCC 29281</strain>
    </source>
</reference>
<dbReference type="PANTHER" id="PTHR40606">
    <property type="match status" value="1"/>
</dbReference>
<dbReference type="InterPro" id="IPR051141">
    <property type="entry name" value="UPF0339_domain"/>
</dbReference>
<sequence>MGHYVIKKSAKQTDQPYYFTLVASNGEPIATSEMYASKQSAKKGIESVQKNAPTSDIRDETSA</sequence>
<evidence type="ECO:0000313" key="5">
    <source>
        <dbReference type="Proteomes" id="UP000187280"/>
    </source>
</evidence>
<dbReference type="InterPro" id="IPR010879">
    <property type="entry name" value="DUF1508"/>
</dbReference>
<evidence type="ECO:0000256" key="2">
    <source>
        <dbReference type="SAM" id="MobiDB-lite"/>
    </source>
</evidence>
<dbReference type="RefSeq" id="WP_026743315.1">
    <property type="nucleotide sequence ID" value="NZ_FNQS01000005.1"/>
</dbReference>
<evidence type="ECO:0000313" key="4">
    <source>
        <dbReference type="EMBL" id="SEA53682.1"/>
    </source>
</evidence>
<proteinExistence type="inferred from homology"/>
<feature type="domain" description="DUF1508" evidence="3">
    <location>
        <begin position="16"/>
        <end position="59"/>
    </location>
</feature>
<dbReference type="Pfam" id="PF07411">
    <property type="entry name" value="DUF1508"/>
    <property type="match status" value="1"/>
</dbReference>
<dbReference type="EMBL" id="FNQS01000005">
    <property type="protein sequence ID" value="SEA53682.1"/>
    <property type="molecule type" value="Genomic_DNA"/>
</dbReference>
<accession>A0A1H4C0S9</accession>
<gene>
    <name evidence="4" type="ORF">SAMN02982996_01880</name>
</gene>
<dbReference type="SUPFAM" id="SSF160113">
    <property type="entry name" value="YegP-like"/>
    <property type="match status" value="1"/>
</dbReference>
<dbReference type="Proteomes" id="UP000187280">
    <property type="component" value="Unassembled WGS sequence"/>
</dbReference>
<dbReference type="Gene3D" id="3.30.160.160">
    <property type="entry name" value="YegP-like"/>
    <property type="match status" value="1"/>
</dbReference>
<dbReference type="InterPro" id="IPR036913">
    <property type="entry name" value="YegP-like_sf"/>
</dbReference>
<dbReference type="AlphaFoldDB" id="A0A1H4C0S9"/>
<evidence type="ECO:0000259" key="3">
    <source>
        <dbReference type="Pfam" id="PF07411"/>
    </source>
</evidence>
<dbReference type="GeneID" id="97764754"/>
<keyword evidence="5" id="KW-1185">Reference proteome</keyword>
<evidence type="ECO:0000256" key="1">
    <source>
        <dbReference type="ARBA" id="ARBA00007576"/>
    </source>
</evidence>
<comment type="similarity">
    <text evidence="1">Belongs to the UPF0339 family. Duplicated subfamily.</text>
</comment>
<organism evidence="4 5">
    <name type="scientific">Lonsdalea quercina</name>
    <dbReference type="NCBI Taxonomy" id="71657"/>
    <lineage>
        <taxon>Bacteria</taxon>
        <taxon>Pseudomonadati</taxon>
        <taxon>Pseudomonadota</taxon>
        <taxon>Gammaproteobacteria</taxon>
        <taxon>Enterobacterales</taxon>
        <taxon>Pectobacteriaceae</taxon>
        <taxon>Lonsdalea</taxon>
    </lineage>
</organism>